<proteinExistence type="predicted"/>
<comment type="caution">
    <text evidence="3">The sequence shown here is derived from an EMBL/GenBank/DDBJ whole genome shotgun (WGS) entry which is preliminary data.</text>
</comment>
<dbReference type="Proteomes" id="UP001498398">
    <property type="component" value="Unassembled WGS sequence"/>
</dbReference>
<evidence type="ECO:0000313" key="4">
    <source>
        <dbReference type="Proteomes" id="UP001498398"/>
    </source>
</evidence>
<gene>
    <name evidence="3" type="ORF">VKT23_005587</name>
    <name evidence="2" type="ORF">VKT23_006990</name>
</gene>
<dbReference type="EMBL" id="JBANRG010000009">
    <property type="protein sequence ID" value="KAK7463646.1"/>
    <property type="molecule type" value="Genomic_DNA"/>
</dbReference>
<sequence length="212" mass="23856">MDHWSLPLHAPTPRSGSLSAFPDFEPNFSLSPPTVARNEPMPMQNTFPTPSELLSELNGPSQPSTSDATSLRIGRGTRRVSDAKSSSRLVQPPETDSISSHEKKRQYLECLEQYVIYLHDQLNLIGVEPIALERVHEHKGLNSQSIRTLLVHMENTNRKLNATVLEEEQRFINLRDAYLQREAATASTNLSEYSYTQEPQPQLYAGNLQTTA</sequence>
<evidence type="ECO:0000256" key="1">
    <source>
        <dbReference type="SAM" id="MobiDB-lite"/>
    </source>
</evidence>
<feature type="region of interest" description="Disordered" evidence="1">
    <location>
        <begin position="1"/>
        <end position="103"/>
    </location>
</feature>
<name>A0ABR1JVA1_9AGAR</name>
<organism evidence="3 4">
    <name type="scientific">Marasmiellus scandens</name>
    <dbReference type="NCBI Taxonomy" id="2682957"/>
    <lineage>
        <taxon>Eukaryota</taxon>
        <taxon>Fungi</taxon>
        <taxon>Dikarya</taxon>
        <taxon>Basidiomycota</taxon>
        <taxon>Agaricomycotina</taxon>
        <taxon>Agaricomycetes</taxon>
        <taxon>Agaricomycetidae</taxon>
        <taxon>Agaricales</taxon>
        <taxon>Marasmiineae</taxon>
        <taxon>Omphalotaceae</taxon>
        <taxon>Marasmiellus</taxon>
    </lineage>
</organism>
<keyword evidence="4" id="KW-1185">Reference proteome</keyword>
<accession>A0ABR1JVA1</accession>
<dbReference type="EMBL" id="JBANRG010000006">
    <property type="protein sequence ID" value="KAK7465614.1"/>
    <property type="molecule type" value="Genomic_DNA"/>
</dbReference>
<feature type="compositionally biased region" description="Polar residues" evidence="1">
    <location>
        <begin position="83"/>
        <end position="98"/>
    </location>
</feature>
<feature type="compositionally biased region" description="Polar residues" evidence="1">
    <location>
        <begin position="58"/>
        <end position="69"/>
    </location>
</feature>
<reference evidence="3 4" key="1">
    <citation type="submission" date="2024-01" db="EMBL/GenBank/DDBJ databases">
        <title>A draft genome for the cacao thread blight pathogen Marasmiellus scandens.</title>
        <authorList>
            <person name="Baruah I.K."/>
            <person name="Leung J."/>
            <person name="Bukari Y."/>
            <person name="Amoako-Attah I."/>
            <person name="Meinhardt L.W."/>
            <person name="Bailey B.A."/>
            <person name="Cohen S.P."/>
        </authorList>
    </citation>
    <scope>NUCLEOTIDE SEQUENCE [LARGE SCALE GENOMIC DNA]</scope>
    <source>
        <strain evidence="3 4">GH-19</strain>
    </source>
</reference>
<evidence type="ECO:0000313" key="2">
    <source>
        <dbReference type="EMBL" id="KAK7463646.1"/>
    </source>
</evidence>
<evidence type="ECO:0000313" key="3">
    <source>
        <dbReference type="EMBL" id="KAK7465614.1"/>
    </source>
</evidence>
<protein>
    <submittedName>
        <fullName evidence="3">Uncharacterized protein</fullName>
    </submittedName>
</protein>